<feature type="domain" description="Chemokine interleukin-8-like" evidence="2">
    <location>
        <begin position="47"/>
        <end position="107"/>
    </location>
</feature>
<reference evidence="3" key="1">
    <citation type="submission" date="2025-08" db="UniProtKB">
        <authorList>
            <consortium name="Ensembl"/>
        </authorList>
    </citation>
    <scope>IDENTIFICATION</scope>
</reference>
<organism evidence="3 4">
    <name type="scientific">Periophthalmus magnuspinnatus</name>
    <dbReference type="NCBI Taxonomy" id="409849"/>
    <lineage>
        <taxon>Eukaryota</taxon>
        <taxon>Metazoa</taxon>
        <taxon>Chordata</taxon>
        <taxon>Craniata</taxon>
        <taxon>Vertebrata</taxon>
        <taxon>Euteleostomi</taxon>
        <taxon>Actinopterygii</taxon>
        <taxon>Neopterygii</taxon>
        <taxon>Teleostei</taxon>
        <taxon>Neoteleostei</taxon>
        <taxon>Acanthomorphata</taxon>
        <taxon>Gobiaria</taxon>
        <taxon>Gobiiformes</taxon>
        <taxon>Gobioidei</taxon>
        <taxon>Gobiidae</taxon>
        <taxon>Oxudercinae</taxon>
        <taxon>Periophthalmus</taxon>
    </lineage>
</organism>
<proteinExistence type="predicted"/>
<evidence type="ECO:0000313" key="4">
    <source>
        <dbReference type="Proteomes" id="UP000261520"/>
    </source>
</evidence>
<dbReference type="STRING" id="409849.ENSPMGP00000006978"/>
<evidence type="ECO:0000256" key="1">
    <source>
        <dbReference type="ARBA" id="ARBA00022514"/>
    </source>
</evidence>
<protein>
    <recommendedName>
        <fullName evidence="2">Chemokine interleukin-8-like domain-containing protein</fullName>
    </recommendedName>
</protein>
<dbReference type="SUPFAM" id="SSF54117">
    <property type="entry name" value="Interleukin 8-like chemokines"/>
    <property type="match status" value="1"/>
</dbReference>
<accession>A0A3B3ZQM6</accession>
<evidence type="ECO:0000259" key="2">
    <source>
        <dbReference type="SMART" id="SM00199"/>
    </source>
</evidence>
<sequence length="130" mass="14424">MCPLSNGLPHVHSLVSSHLFPPWCPLLCSVPCPLSLVSFLCSSHDIAMDCCLEVKNKVVPKEVVVHYFEQVGGQGCDIDATILVTRQGRNLCITPTQPKLNQIKKHVDKLKNHYSVQCSAYKPMSHDNSQ</sequence>
<dbReference type="Proteomes" id="UP000261520">
    <property type="component" value="Unplaced"/>
</dbReference>
<dbReference type="InterPro" id="IPR036048">
    <property type="entry name" value="Interleukin_8-like_sf"/>
</dbReference>
<reference evidence="3" key="2">
    <citation type="submission" date="2025-09" db="UniProtKB">
        <authorList>
            <consortium name="Ensembl"/>
        </authorList>
    </citation>
    <scope>IDENTIFICATION</scope>
</reference>
<dbReference type="SMART" id="SM00199">
    <property type="entry name" value="SCY"/>
    <property type="match status" value="1"/>
</dbReference>
<evidence type="ECO:0000313" key="3">
    <source>
        <dbReference type="Ensembl" id="ENSPMGP00000006978.1"/>
    </source>
</evidence>
<dbReference type="Ensembl" id="ENSPMGT00000007418.1">
    <property type="protein sequence ID" value="ENSPMGP00000006978.1"/>
    <property type="gene ID" value="ENSPMGG00000005651.1"/>
</dbReference>
<keyword evidence="1" id="KW-0202">Cytokine</keyword>
<name>A0A3B3ZQM6_9GOBI</name>
<dbReference type="Gene3D" id="2.40.50.40">
    <property type="match status" value="1"/>
</dbReference>
<keyword evidence="4" id="KW-1185">Reference proteome</keyword>
<dbReference type="GO" id="GO:0006955">
    <property type="term" value="P:immune response"/>
    <property type="evidence" value="ECO:0007669"/>
    <property type="project" value="InterPro"/>
</dbReference>
<dbReference type="GO" id="GO:0005615">
    <property type="term" value="C:extracellular space"/>
    <property type="evidence" value="ECO:0007669"/>
    <property type="project" value="UniProtKB-KW"/>
</dbReference>
<dbReference type="AlphaFoldDB" id="A0A3B3ZQM6"/>
<dbReference type="InterPro" id="IPR001811">
    <property type="entry name" value="Chemokine_IL8-like_dom"/>
</dbReference>
<dbReference type="GO" id="GO:0008009">
    <property type="term" value="F:chemokine activity"/>
    <property type="evidence" value="ECO:0007669"/>
    <property type="project" value="InterPro"/>
</dbReference>
<dbReference type="Pfam" id="PF00048">
    <property type="entry name" value="IL8"/>
    <property type="match status" value="1"/>
</dbReference>